<keyword evidence="5 6" id="KW-0238">DNA-binding</keyword>
<gene>
    <name evidence="6 8" type="primary">smc</name>
    <name evidence="8" type="ORF">DNFNHJIP_00384</name>
</gene>
<dbReference type="GO" id="GO:0007062">
    <property type="term" value="P:sister chromatid cohesion"/>
    <property type="evidence" value="ECO:0007669"/>
    <property type="project" value="InterPro"/>
</dbReference>
<dbReference type="InterPro" id="IPR011890">
    <property type="entry name" value="SMC_prok"/>
</dbReference>
<evidence type="ECO:0000256" key="3">
    <source>
        <dbReference type="ARBA" id="ARBA00022840"/>
    </source>
</evidence>
<evidence type="ECO:0000313" key="9">
    <source>
        <dbReference type="Proteomes" id="UP000614580"/>
    </source>
</evidence>
<evidence type="ECO:0000256" key="5">
    <source>
        <dbReference type="ARBA" id="ARBA00023125"/>
    </source>
</evidence>
<dbReference type="GO" id="GO:0005524">
    <property type="term" value="F:ATP binding"/>
    <property type="evidence" value="ECO:0007669"/>
    <property type="project" value="UniProtKB-UniRule"/>
</dbReference>
<keyword evidence="3 6" id="KW-0067">ATP-binding</keyword>
<dbReference type="Gene3D" id="1.20.1060.20">
    <property type="match status" value="1"/>
</dbReference>
<organism evidence="8 9">
    <name type="scientific">Candidatus Argoarchaeum ethanivorans</name>
    <dbReference type="NCBI Taxonomy" id="2608793"/>
    <lineage>
        <taxon>Archaea</taxon>
        <taxon>Methanobacteriati</taxon>
        <taxon>Methanobacteriota</taxon>
        <taxon>Stenosarchaea group</taxon>
        <taxon>Methanomicrobia</taxon>
        <taxon>Methanosarcinales</taxon>
        <taxon>Methanosarcinales incertae sedis</taxon>
        <taxon>GOM Arc I cluster</taxon>
        <taxon>Candidatus Argoarchaeum</taxon>
    </lineage>
</organism>
<dbReference type="GO" id="GO:0016887">
    <property type="term" value="F:ATP hydrolysis activity"/>
    <property type="evidence" value="ECO:0007669"/>
    <property type="project" value="InterPro"/>
</dbReference>
<dbReference type="GO" id="GO:0030261">
    <property type="term" value="P:chromosome condensation"/>
    <property type="evidence" value="ECO:0007669"/>
    <property type="project" value="InterPro"/>
</dbReference>
<keyword evidence="1 6" id="KW-0963">Cytoplasm</keyword>
<dbReference type="Gene3D" id="3.40.50.300">
    <property type="entry name" value="P-loop containing nucleotide triphosphate hydrolases"/>
    <property type="match status" value="2"/>
</dbReference>
<comment type="subcellular location">
    <subcellularLocation>
        <location evidence="6">Cytoplasm</location>
    </subcellularLocation>
</comment>
<dbReference type="InterPro" id="IPR003395">
    <property type="entry name" value="RecF/RecN/SMC_N"/>
</dbReference>
<dbReference type="SMART" id="SM00968">
    <property type="entry name" value="SMC_hinge"/>
    <property type="match status" value="1"/>
</dbReference>
<dbReference type="SUPFAM" id="SSF75553">
    <property type="entry name" value="Smc hinge domain"/>
    <property type="match status" value="1"/>
</dbReference>
<dbReference type="AlphaFoldDB" id="A0A812A222"/>
<evidence type="ECO:0000256" key="2">
    <source>
        <dbReference type="ARBA" id="ARBA00022741"/>
    </source>
</evidence>
<dbReference type="NCBIfam" id="TIGR02169">
    <property type="entry name" value="SMC_prok_A"/>
    <property type="match status" value="1"/>
</dbReference>
<evidence type="ECO:0000256" key="4">
    <source>
        <dbReference type="ARBA" id="ARBA00023054"/>
    </source>
</evidence>
<dbReference type="GO" id="GO:0006260">
    <property type="term" value="P:DNA replication"/>
    <property type="evidence" value="ECO:0007669"/>
    <property type="project" value="UniProtKB-UniRule"/>
</dbReference>
<dbReference type="GO" id="GO:0005694">
    <property type="term" value="C:chromosome"/>
    <property type="evidence" value="ECO:0007669"/>
    <property type="project" value="InterPro"/>
</dbReference>
<dbReference type="InterPro" id="IPR036277">
    <property type="entry name" value="SMC_hinge_sf"/>
</dbReference>
<feature type="domain" description="SMC hinge" evidence="7">
    <location>
        <begin position="532"/>
        <end position="646"/>
    </location>
</feature>
<name>A0A812A222_9EURY</name>
<dbReference type="InterPro" id="IPR010935">
    <property type="entry name" value="SMC_hinge"/>
</dbReference>
<feature type="coiled-coil region" evidence="6">
    <location>
        <begin position="186"/>
        <end position="337"/>
    </location>
</feature>
<dbReference type="Proteomes" id="UP000614580">
    <property type="component" value="Unassembled WGS sequence"/>
</dbReference>
<dbReference type="HAMAP" id="MF_01894">
    <property type="entry name" value="Smc_prok"/>
    <property type="match status" value="1"/>
</dbReference>
<dbReference type="NCBIfam" id="TIGR02168">
    <property type="entry name" value="SMC_prok_B"/>
    <property type="match status" value="1"/>
</dbReference>
<comment type="function">
    <text evidence="6">Required for chromosome condensation and partitioning.</text>
</comment>
<evidence type="ECO:0000256" key="1">
    <source>
        <dbReference type="ARBA" id="ARBA00022490"/>
    </source>
</evidence>
<evidence type="ECO:0000259" key="7">
    <source>
        <dbReference type="SMART" id="SM00968"/>
    </source>
</evidence>
<accession>A0A812A222</accession>
<feature type="coiled-coil region" evidence="6">
    <location>
        <begin position="705"/>
        <end position="912"/>
    </location>
</feature>
<dbReference type="PANTHER" id="PTHR43977">
    <property type="entry name" value="STRUCTURAL MAINTENANCE OF CHROMOSOMES PROTEIN 3"/>
    <property type="match status" value="1"/>
</dbReference>
<comment type="subunit">
    <text evidence="6">Homodimer.</text>
</comment>
<dbReference type="Gene3D" id="3.30.70.1620">
    <property type="match status" value="1"/>
</dbReference>
<dbReference type="PIRSF" id="PIRSF005719">
    <property type="entry name" value="SMC"/>
    <property type="match status" value="1"/>
</dbReference>
<dbReference type="SUPFAM" id="SSF52540">
    <property type="entry name" value="P-loop containing nucleoside triphosphate hydrolases"/>
    <property type="match status" value="1"/>
</dbReference>
<dbReference type="GO" id="GO:0005737">
    <property type="term" value="C:cytoplasm"/>
    <property type="evidence" value="ECO:0007669"/>
    <property type="project" value="UniProtKB-SubCell"/>
</dbReference>
<evidence type="ECO:0000256" key="6">
    <source>
        <dbReference type="HAMAP-Rule" id="MF_01894"/>
    </source>
</evidence>
<dbReference type="Pfam" id="PF06470">
    <property type="entry name" value="SMC_hinge"/>
    <property type="match status" value="1"/>
</dbReference>
<dbReference type="InterPro" id="IPR027417">
    <property type="entry name" value="P-loop_NTPase"/>
</dbReference>
<sequence length="1174" mass="135480">MGLSVHITQIEFENFKSFGKKIKIPFFDGFTTISGPNGSGKSNIIDGILFCLGLSGSRIMRAEKLTDLIYNGGGKRPDYAQVTIKIDNTKKEFSNNKDIIVITRKVKQTELGYYSYYYIDGKTVTLQEMHEQLSKAKITPEGYNVVMQGDVTRIIQVTPFERRKIIDEIAGVSEFDNKKERSLNELEIVRERIERVDIIIEEVKAQLQRLTEERNQALKYKALREERRRYEGFVILAKLNDAKKELDSIDSELQEKQTEQEKIQVEYEHQKNTLHALGLELHELNEQIMQKGEAEQIQVKKEIEEIKGQHELATNTIELLNNEIATTEKTKRRALLEINRERELGQGLDEKVTEEQLRESTLQTELNEKKTQMQLIRSEITEVDVEYADTQEMLTDLKNRLEECRSEKNELMRNEDRLLDAIRRRTSDVREIEIEITDSQEKINSKENDLQKATKEIANLVLTVKQLFHDHEDLEKNRMSLKAAAGEVEGELINNQREYMRIEAKIKAERELGGYSSAVESTLKSARNHELEGIYGTIAELGTTDKNYSTALEIAAGGRIQAIVAATDEDAAYAIAYLKQRRRGRATFLPLNKLKPSKPIEAPDHAGVIDYAINLMDYEQKFDPAFWYVFRDTLIVGTLSDARKLIGRYRMVTIEGEMIERGGAMTGGSIRSRHLFAGGETEKLSGLAQKTTELESRKNGILNKIDSIESHIHTLEKEIAETEKQLSKRQLELEDIKGRGEQLTTLINKRRDELQQIDGERKTLKAEMEEMEERKTAKNLQMHEFEEQIHELEEKIKGSPLPKLNEQINKLQDEINHLQNRIYDVKEGLNSINLERKYVKEKINEITRNTSELETKKTEHREKIQQLHQKIKQLDSDLLEKQEREKQLSVELRELQKQRADIRETYDCAKEKTRNTAITIQQFDNQMLALSTTREAVSEQIPQLQTELSQRNLDENEEVPTTEKVYSRIKSIEGAMERLEPVNMRAISEYDEVETREGELQSRRDILFHERQELLQRITYYEQMKKDAFMEAYTSINNHFKEIFAELSSGTGEIILENPEDPFTGGLTIKARPSDKTEQRLEAMSGGEKSLTALALIFAIQEYRPAPFYAFDEIDMFLDGANAERVARRIKKSSKEAQFIVVSLRKPVIEAAQRTLGVTMQENNISMVTGLKIQ</sequence>
<dbReference type="InterPro" id="IPR024704">
    <property type="entry name" value="SMC"/>
</dbReference>
<dbReference type="EMBL" id="CAJHZY010000036">
    <property type="protein sequence ID" value="CAD7766979.1"/>
    <property type="molecule type" value="Genomic_DNA"/>
</dbReference>
<dbReference type="Gene3D" id="1.10.287.1490">
    <property type="match status" value="1"/>
</dbReference>
<keyword evidence="4 6" id="KW-0175">Coiled coil</keyword>
<keyword evidence="2 6" id="KW-0547">Nucleotide-binding</keyword>
<dbReference type="GO" id="GO:0003677">
    <property type="term" value="F:DNA binding"/>
    <property type="evidence" value="ECO:0007669"/>
    <property type="project" value="UniProtKB-UniRule"/>
</dbReference>
<evidence type="ECO:0000313" key="8">
    <source>
        <dbReference type="EMBL" id="CAD7766979.1"/>
    </source>
</evidence>
<dbReference type="Pfam" id="PF02463">
    <property type="entry name" value="SMC_N"/>
    <property type="match status" value="1"/>
</dbReference>
<protein>
    <recommendedName>
        <fullName evidence="6">Chromosome partition protein Smc</fullName>
    </recommendedName>
</protein>
<dbReference type="GO" id="GO:0007059">
    <property type="term" value="P:chromosome segregation"/>
    <property type="evidence" value="ECO:0007669"/>
    <property type="project" value="UniProtKB-UniRule"/>
</dbReference>
<proteinExistence type="inferred from homology"/>
<comment type="similarity">
    <text evidence="6">Belongs to the SMC family.</text>
</comment>
<comment type="caution">
    <text evidence="8">The sequence shown here is derived from an EMBL/GenBank/DDBJ whole genome shotgun (WGS) entry which is preliminary data.</text>
</comment>
<feature type="coiled-coil region" evidence="6">
    <location>
        <begin position="387"/>
        <end position="491"/>
    </location>
</feature>
<comment type="domain">
    <text evidence="6">Contains large globular domains required for ATP hydrolysis at each terminus and a third globular domain forming a flexible hinge near the middle of the molecule. These domains are separated by coiled-coil structures.</text>
</comment>
<reference evidence="8" key="1">
    <citation type="submission" date="2020-12" db="EMBL/GenBank/DDBJ databases">
        <authorList>
            <person name="Hahn C.J."/>
            <person name="Laso-Perez R."/>
            <person name="Vulcano F."/>
            <person name="Vaziourakis K.-M."/>
            <person name="Stokke R."/>
            <person name="Steen I.H."/>
            <person name="Teske A."/>
            <person name="Boetius A."/>
            <person name="Liebeke M."/>
            <person name="Amann R."/>
            <person name="Knittel K."/>
        </authorList>
    </citation>
    <scope>NUCLEOTIDE SEQUENCE</scope>
    <source>
        <strain evidence="8">Gfbio:c6db26ca-90af-429b-aeed-0e3e8aed0b5e:GoM-Arc1_AMV-AAA_792_C10</strain>
    </source>
</reference>
<feature type="binding site" evidence="6">
    <location>
        <begin position="36"/>
        <end position="43"/>
    </location>
    <ligand>
        <name>ATP</name>
        <dbReference type="ChEBI" id="CHEBI:30616"/>
    </ligand>
</feature>